<protein>
    <submittedName>
        <fullName evidence="2">Uncharacterized protein</fullName>
    </submittedName>
</protein>
<dbReference type="EMBL" id="PGCJ01000032">
    <property type="protein sequence ID" value="PLW55427.1"/>
    <property type="molecule type" value="Genomic_DNA"/>
</dbReference>
<sequence length="252" mass="27950">MAFNLHAPRPPQPHEDDNLVTEGVQALSYYENMKKTLASFNTPTDNTSDTVATSLQPYQRSHAPDVLKDFASLIIDVCAGYVIFQTHALTASAPTDNPSASSAVTTLTSEAALQIRQESTKKLQTYQGKQNFQPLVYFLVGGVRGLFLLSKNAQTASVSECMSFMQAMAVIHEHSQVDQTPEEKIWSNLSAYLVELLRPSFQSPGKIVPIQQKPDPHHLAKAITIDFLNHWKIQQPTSPFLIPEATQQITEK</sequence>
<evidence type="ECO:0000313" key="1">
    <source>
        <dbReference type="EMBL" id="PLW32870.1"/>
    </source>
</evidence>
<evidence type="ECO:0000313" key="2">
    <source>
        <dbReference type="EMBL" id="PLW55427.1"/>
    </source>
</evidence>
<gene>
    <name evidence="2" type="ORF">PCANC_07068</name>
    <name evidence="1" type="ORF">PCASD_20861</name>
</gene>
<dbReference type="AlphaFoldDB" id="A0A2N5VZN6"/>
<dbReference type="Proteomes" id="UP000235388">
    <property type="component" value="Unassembled WGS sequence"/>
</dbReference>
<reference evidence="3 4" key="1">
    <citation type="submission" date="2017-11" db="EMBL/GenBank/DDBJ databases">
        <title>De novo assembly and phasing of dikaryotic genomes from two isolates of Puccinia coronata f. sp. avenae, the causal agent of oat crown rust.</title>
        <authorList>
            <person name="Miller M.E."/>
            <person name="Zhang Y."/>
            <person name="Omidvar V."/>
            <person name="Sperschneider J."/>
            <person name="Schwessinger B."/>
            <person name="Raley C."/>
            <person name="Palmer J.M."/>
            <person name="Garnica D."/>
            <person name="Upadhyaya N."/>
            <person name="Rathjen J."/>
            <person name="Taylor J.M."/>
            <person name="Park R.F."/>
            <person name="Dodds P.N."/>
            <person name="Hirsch C.D."/>
            <person name="Kianian S.F."/>
            <person name="Figueroa M."/>
        </authorList>
    </citation>
    <scope>NUCLEOTIDE SEQUENCE [LARGE SCALE GENOMIC DNA]</scope>
    <source>
        <strain evidence="2">12NC29</strain>
        <strain evidence="1">12SD80</strain>
    </source>
</reference>
<organism evidence="2 3">
    <name type="scientific">Puccinia coronata f. sp. avenae</name>
    <dbReference type="NCBI Taxonomy" id="200324"/>
    <lineage>
        <taxon>Eukaryota</taxon>
        <taxon>Fungi</taxon>
        <taxon>Dikarya</taxon>
        <taxon>Basidiomycota</taxon>
        <taxon>Pucciniomycotina</taxon>
        <taxon>Pucciniomycetes</taxon>
        <taxon>Pucciniales</taxon>
        <taxon>Pucciniaceae</taxon>
        <taxon>Puccinia</taxon>
    </lineage>
</organism>
<evidence type="ECO:0000313" key="4">
    <source>
        <dbReference type="Proteomes" id="UP000235392"/>
    </source>
</evidence>
<keyword evidence="3" id="KW-1185">Reference proteome</keyword>
<dbReference type="OrthoDB" id="2506917at2759"/>
<name>A0A2N5VZN6_9BASI</name>
<dbReference type="Proteomes" id="UP000235392">
    <property type="component" value="Unassembled WGS sequence"/>
</dbReference>
<accession>A0A2N5VZN6</accession>
<proteinExistence type="predicted"/>
<evidence type="ECO:0000313" key="3">
    <source>
        <dbReference type="Proteomes" id="UP000235388"/>
    </source>
</evidence>
<dbReference type="EMBL" id="PGCI01000233">
    <property type="protein sequence ID" value="PLW32870.1"/>
    <property type="molecule type" value="Genomic_DNA"/>
</dbReference>
<comment type="caution">
    <text evidence="2">The sequence shown here is derived from an EMBL/GenBank/DDBJ whole genome shotgun (WGS) entry which is preliminary data.</text>
</comment>